<organism evidence="3 4">
    <name type="scientific">Candidatus Blautia pullicola</name>
    <dbReference type="NCBI Taxonomy" id="2838498"/>
    <lineage>
        <taxon>Bacteria</taxon>
        <taxon>Bacillati</taxon>
        <taxon>Bacillota</taxon>
        <taxon>Clostridia</taxon>
        <taxon>Lachnospirales</taxon>
        <taxon>Lachnospiraceae</taxon>
        <taxon>Blautia</taxon>
    </lineage>
</organism>
<dbReference type="SUPFAM" id="SSF54001">
    <property type="entry name" value="Cysteine proteinases"/>
    <property type="match status" value="1"/>
</dbReference>
<keyword evidence="1" id="KW-0175">Coiled coil</keyword>
<proteinExistence type="predicted"/>
<evidence type="ECO:0000259" key="2">
    <source>
        <dbReference type="SMART" id="SM00460"/>
    </source>
</evidence>
<evidence type="ECO:0000313" key="4">
    <source>
        <dbReference type="Proteomes" id="UP000824056"/>
    </source>
</evidence>
<dbReference type="SMART" id="SM00460">
    <property type="entry name" value="TGc"/>
    <property type="match status" value="1"/>
</dbReference>
<dbReference type="Pfam" id="PF01841">
    <property type="entry name" value="Transglut_core"/>
    <property type="match status" value="1"/>
</dbReference>
<evidence type="ECO:0000313" key="3">
    <source>
        <dbReference type="EMBL" id="HIZ65452.1"/>
    </source>
</evidence>
<gene>
    <name evidence="3" type="ORF">H9809_06075</name>
</gene>
<feature type="domain" description="Transglutaminase-like" evidence="2">
    <location>
        <begin position="203"/>
        <end position="262"/>
    </location>
</feature>
<reference evidence="3" key="1">
    <citation type="journal article" date="2021" name="PeerJ">
        <title>Extensive microbial diversity within the chicken gut microbiome revealed by metagenomics and culture.</title>
        <authorList>
            <person name="Gilroy R."/>
            <person name="Ravi A."/>
            <person name="Getino M."/>
            <person name="Pursley I."/>
            <person name="Horton D.L."/>
            <person name="Alikhan N.F."/>
            <person name="Baker D."/>
            <person name="Gharbi K."/>
            <person name="Hall N."/>
            <person name="Watson M."/>
            <person name="Adriaenssens E.M."/>
            <person name="Foster-Nyarko E."/>
            <person name="Jarju S."/>
            <person name="Secka A."/>
            <person name="Antonio M."/>
            <person name="Oren A."/>
            <person name="Chaudhuri R.R."/>
            <person name="La Ragione R."/>
            <person name="Hildebrand F."/>
            <person name="Pallen M.J."/>
        </authorList>
    </citation>
    <scope>NUCLEOTIDE SEQUENCE</scope>
    <source>
        <strain evidence="3">1068</strain>
    </source>
</reference>
<dbReference type="Proteomes" id="UP000824056">
    <property type="component" value="Unassembled WGS sequence"/>
</dbReference>
<reference evidence="3" key="2">
    <citation type="submission" date="2021-04" db="EMBL/GenBank/DDBJ databases">
        <authorList>
            <person name="Gilroy R."/>
        </authorList>
    </citation>
    <scope>NUCLEOTIDE SEQUENCE</scope>
    <source>
        <strain evidence="3">1068</strain>
    </source>
</reference>
<feature type="coiled-coil region" evidence="1">
    <location>
        <begin position="14"/>
        <end position="52"/>
    </location>
</feature>
<dbReference type="PANTHER" id="PTHR46333">
    <property type="entry name" value="CYTOKINESIS PROTEIN 3"/>
    <property type="match status" value="1"/>
</dbReference>
<dbReference type="EMBL" id="DXBG01000147">
    <property type="protein sequence ID" value="HIZ65452.1"/>
    <property type="molecule type" value="Genomic_DNA"/>
</dbReference>
<name>A0A9D2JT05_9FIRM</name>
<comment type="caution">
    <text evidence="3">The sequence shown here is derived from an EMBL/GenBank/DDBJ whole genome shotgun (WGS) entry which is preliminary data.</text>
</comment>
<accession>A0A9D2JT05</accession>
<dbReference type="PANTHER" id="PTHR46333:SF2">
    <property type="entry name" value="CYTOKINESIS PROTEIN 3"/>
    <property type="match status" value="1"/>
</dbReference>
<protein>
    <submittedName>
        <fullName evidence="3">S-layer protein</fullName>
    </submittedName>
</protein>
<dbReference type="GO" id="GO:0005737">
    <property type="term" value="C:cytoplasm"/>
    <property type="evidence" value="ECO:0007669"/>
    <property type="project" value="TreeGrafter"/>
</dbReference>
<dbReference type="InterPro" id="IPR038765">
    <property type="entry name" value="Papain-like_cys_pep_sf"/>
</dbReference>
<dbReference type="Gene3D" id="3.10.620.30">
    <property type="match status" value="1"/>
</dbReference>
<dbReference type="InterPro" id="IPR052557">
    <property type="entry name" value="CAP/Cytokinesis_protein"/>
</dbReference>
<dbReference type="InterPro" id="IPR002931">
    <property type="entry name" value="Transglutaminase-like"/>
</dbReference>
<dbReference type="AlphaFoldDB" id="A0A9D2JT05"/>
<evidence type="ECO:0000256" key="1">
    <source>
        <dbReference type="SAM" id="Coils"/>
    </source>
</evidence>
<sequence length="399" mass="44956">MSIALILGCTGCGLEEAQGKLRSITGAAKELLDASEEQVQSGQAVIAQTEERDINTNEEELYYGYSSLGEEEQKVYRQLAQGIQDFQENIPVAALTEEQLEKVMKVLLVDHPEYFWVDGTSSYTYQELPGGKIQNLEVQPQYQVRQEEAQALQAQIETKAQEWIASIPAQADTYEKIKAVYEILIQQVEYQSDSPQNQNIRSVFLEGRTVCMGYAKAAQYLLNKMGIFCTLVTGTVTGEETSSHAWNLVKIGEQYYYMDVTWGNPGYLNPQEQDAYISYSYLCCSSQELESTHQPDETIPLPACEDDSYNYYKNRGRWYQTYDRGQIYQVLLEDLNTDAAVTELKFADAQAYEEALGDLVEGSLVEEAVQDSNAVAPGESFGWQTYYGGSDNLLIVSWQ</sequence>